<protein>
    <recommendedName>
        <fullName evidence="4">Carboxypeptidase regulatory-like domain-containing protein</fullName>
    </recommendedName>
</protein>
<dbReference type="InterPro" id="IPR009091">
    <property type="entry name" value="RCC1/BLIP-II"/>
</dbReference>
<dbReference type="GO" id="GO:0030246">
    <property type="term" value="F:carbohydrate binding"/>
    <property type="evidence" value="ECO:0007669"/>
    <property type="project" value="InterPro"/>
</dbReference>
<dbReference type="InterPro" id="IPR051210">
    <property type="entry name" value="Ub_ligase/GEF_domain"/>
</dbReference>
<dbReference type="Proteomes" id="UP000280307">
    <property type="component" value="Unassembled WGS sequence"/>
</dbReference>
<dbReference type="SUPFAM" id="SSF49452">
    <property type="entry name" value="Starch-binding domain-like"/>
    <property type="match status" value="2"/>
</dbReference>
<dbReference type="PANTHER" id="PTHR22870:SF408">
    <property type="entry name" value="OS09G0560450 PROTEIN"/>
    <property type="match status" value="1"/>
</dbReference>
<name>A0A426U550_9CHLR</name>
<evidence type="ECO:0008006" key="4">
    <source>
        <dbReference type="Google" id="ProtNLM"/>
    </source>
</evidence>
<reference evidence="2 3" key="1">
    <citation type="submission" date="2018-12" db="EMBL/GenBank/DDBJ databases">
        <title>Genome Sequence of Candidatus Viridilinea halotolerans isolated from saline sulfide-rich spring.</title>
        <authorList>
            <person name="Grouzdev D.S."/>
            <person name="Burganskaya E.I."/>
            <person name="Krutkina M.S."/>
            <person name="Sukhacheva M.V."/>
            <person name="Gorlenko V.M."/>
        </authorList>
    </citation>
    <scope>NUCLEOTIDE SEQUENCE [LARGE SCALE GENOMIC DNA]</scope>
    <source>
        <strain evidence="2">Chok-6</strain>
    </source>
</reference>
<dbReference type="AlphaFoldDB" id="A0A426U550"/>
<comment type="caution">
    <text evidence="2">The sequence shown here is derived from an EMBL/GenBank/DDBJ whole genome shotgun (WGS) entry which is preliminary data.</text>
</comment>
<sequence length="347" mass="35961">MAGALYCWGHNWYGQTDVPDALGAVSQVSAGREDHTCAVTAGGTLHCRGRSVEGQTDVPSDLGAVSQVSVGGRHTCAITAGGALHCWGNNPSGETDVPDALGTVSQVSASFFHTCALTEGGALHCWGGNASGEATIPRNPLAIQTATIRGRVTDAAGAGLAGVTLAARGEMATTDATGSYTLTNVPQGSVTLVALPTQRFAPPQQEFVLTHDVAAKDFVLVSELGALAGQVRNETGAALRGVRVQAQLRLAGDEDRWLTMASALSDAEGRYSFSRLPVGSYRVSFFDPATHRSQFYNRRASAAQADLVAVVKDATTNNIDALFQRPLDSLALINGHGASVSNNPTNG</sequence>
<dbReference type="Gene3D" id="2.130.10.30">
    <property type="entry name" value="Regulator of chromosome condensation 1/beta-lactamase-inhibitor protein II"/>
    <property type="match status" value="1"/>
</dbReference>
<dbReference type="InterPro" id="IPR013784">
    <property type="entry name" value="Carb-bd-like_fold"/>
</dbReference>
<evidence type="ECO:0000313" key="3">
    <source>
        <dbReference type="Proteomes" id="UP000280307"/>
    </source>
</evidence>
<feature type="non-terminal residue" evidence="2">
    <location>
        <position position="347"/>
    </location>
</feature>
<evidence type="ECO:0000256" key="1">
    <source>
        <dbReference type="ARBA" id="ARBA00022737"/>
    </source>
</evidence>
<dbReference type="SUPFAM" id="SSF50985">
    <property type="entry name" value="RCC1/BLIP-II"/>
    <property type="match status" value="1"/>
</dbReference>
<dbReference type="EMBL" id="RSAS01000218">
    <property type="protein sequence ID" value="RRR75043.1"/>
    <property type="molecule type" value="Genomic_DNA"/>
</dbReference>
<dbReference type="Gene3D" id="2.60.40.10">
    <property type="entry name" value="Immunoglobulins"/>
    <property type="match status" value="1"/>
</dbReference>
<accession>A0A426U550</accession>
<organism evidence="2 3">
    <name type="scientific">Candidatus Viridilinea halotolerans</name>
    <dbReference type="NCBI Taxonomy" id="2491704"/>
    <lineage>
        <taxon>Bacteria</taxon>
        <taxon>Bacillati</taxon>
        <taxon>Chloroflexota</taxon>
        <taxon>Chloroflexia</taxon>
        <taxon>Chloroflexales</taxon>
        <taxon>Chloroflexineae</taxon>
        <taxon>Oscillochloridaceae</taxon>
        <taxon>Candidatus Viridilinea</taxon>
    </lineage>
</organism>
<dbReference type="Pfam" id="PF13620">
    <property type="entry name" value="CarboxypepD_reg"/>
    <property type="match status" value="2"/>
</dbReference>
<proteinExistence type="predicted"/>
<keyword evidence="1" id="KW-0677">Repeat</keyword>
<dbReference type="Pfam" id="PF13540">
    <property type="entry name" value="RCC1_2"/>
    <property type="match status" value="3"/>
</dbReference>
<gene>
    <name evidence="2" type="ORF">EI684_05625</name>
</gene>
<dbReference type="InterPro" id="IPR013783">
    <property type="entry name" value="Ig-like_fold"/>
</dbReference>
<evidence type="ECO:0000313" key="2">
    <source>
        <dbReference type="EMBL" id="RRR75043.1"/>
    </source>
</evidence>
<dbReference type="PANTHER" id="PTHR22870">
    <property type="entry name" value="REGULATOR OF CHROMOSOME CONDENSATION"/>
    <property type="match status" value="1"/>
</dbReference>